<name>A0AAW1D8W3_9HEMI</name>
<protein>
    <recommendedName>
        <fullName evidence="1">RAI1-like domain-containing protein</fullName>
    </recommendedName>
</protein>
<evidence type="ECO:0000313" key="3">
    <source>
        <dbReference type="Proteomes" id="UP001461498"/>
    </source>
</evidence>
<evidence type="ECO:0000259" key="1">
    <source>
        <dbReference type="Pfam" id="PF08652"/>
    </source>
</evidence>
<dbReference type="Pfam" id="PF08652">
    <property type="entry name" value="RAI1"/>
    <property type="match status" value="1"/>
</dbReference>
<dbReference type="Proteomes" id="UP001461498">
    <property type="component" value="Unassembled WGS sequence"/>
</dbReference>
<proteinExistence type="predicted"/>
<dbReference type="InterPro" id="IPR013961">
    <property type="entry name" value="RAI1"/>
</dbReference>
<feature type="domain" description="RAI1-like" evidence="1">
    <location>
        <begin position="180"/>
        <end position="325"/>
    </location>
</feature>
<dbReference type="EMBL" id="JAPXFL010000004">
    <property type="protein sequence ID" value="KAK9507211.1"/>
    <property type="molecule type" value="Genomic_DNA"/>
</dbReference>
<dbReference type="AlphaFoldDB" id="A0AAW1D8W3"/>
<gene>
    <name evidence="2" type="ORF">O3M35_007119</name>
</gene>
<evidence type="ECO:0000313" key="2">
    <source>
        <dbReference type="EMBL" id="KAK9507211.1"/>
    </source>
</evidence>
<reference evidence="2 3" key="1">
    <citation type="submission" date="2022-12" db="EMBL/GenBank/DDBJ databases">
        <title>Chromosome-level genome assembly of true bugs.</title>
        <authorList>
            <person name="Ma L."/>
            <person name="Li H."/>
        </authorList>
    </citation>
    <scope>NUCLEOTIDE SEQUENCE [LARGE SCALE GENOMIC DNA]</scope>
    <source>
        <strain evidence="2">Lab_2022b</strain>
    </source>
</reference>
<keyword evidence="3" id="KW-1185">Reference proteome</keyword>
<comment type="caution">
    <text evidence="2">The sequence shown here is derived from an EMBL/GenBank/DDBJ whole genome shotgun (WGS) entry which is preliminary data.</text>
</comment>
<sequence>MAPIGWLKIVDWKHDNNEVEVSKPYIERCFSTDWRKSKVIEYSTKSLNYFDSEANLAADQMQLRFNDLDEQSPFIYYDPYILFSDYLKALNFFPYNSIITSKSVVSKIMNTPFEINRERREWTIYAELMKNNYIYLYYDKATDDRPSALLAKQYELLKRHLFVKIPIRYYRKTTSVFSEIFGEIIRLKIGTHDLYYTSEIPGVLSDYEITREKELRTAEHVFCDVFKNDEFTPEVISYNPLWWSKAALINAKQCVLTAYDTNTNSLSETIKFNLDKFDDIINYENLWSPNSAWNFLNDFLRFVEESVKTVADDNKSKCLWKFQSFLNGKPFVTCETFIRAQENGKEILLPFELNPVDTVLSCHLQDVMWG</sequence>
<organism evidence="2 3">
    <name type="scientific">Rhynocoris fuscipes</name>
    <dbReference type="NCBI Taxonomy" id="488301"/>
    <lineage>
        <taxon>Eukaryota</taxon>
        <taxon>Metazoa</taxon>
        <taxon>Ecdysozoa</taxon>
        <taxon>Arthropoda</taxon>
        <taxon>Hexapoda</taxon>
        <taxon>Insecta</taxon>
        <taxon>Pterygota</taxon>
        <taxon>Neoptera</taxon>
        <taxon>Paraneoptera</taxon>
        <taxon>Hemiptera</taxon>
        <taxon>Heteroptera</taxon>
        <taxon>Panheteroptera</taxon>
        <taxon>Cimicomorpha</taxon>
        <taxon>Reduviidae</taxon>
        <taxon>Harpactorinae</taxon>
        <taxon>Harpactorini</taxon>
        <taxon>Rhynocoris</taxon>
    </lineage>
</organism>
<accession>A0AAW1D8W3</accession>